<dbReference type="SUPFAM" id="SSF55729">
    <property type="entry name" value="Acyl-CoA N-acyltransferases (Nat)"/>
    <property type="match status" value="1"/>
</dbReference>
<evidence type="ECO:0000313" key="5">
    <source>
        <dbReference type="Proteomes" id="UP000754750"/>
    </source>
</evidence>
<dbReference type="PANTHER" id="PTHR43420">
    <property type="entry name" value="ACETYLTRANSFERASE"/>
    <property type="match status" value="1"/>
</dbReference>
<dbReference type="InterPro" id="IPR016181">
    <property type="entry name" value="Acyl_CoA_acyltransferase"/>
</dbReference>
<dbReference type="RefSeq" id="WP_326840047.1">
    <property type="nucleotide sequence ID" value="NZ_SVNY01000002.1"/>
</dbReference>
<dbReference type="CDD" id="cd04301">
    <property type="entry name" value="NAT_SF"/>
    <property type="match status" value="1"/>
</dbReference>
<evidence type="ECO:0000313" key="4">
    <source>
        <dbReference type="EMBL" id="MBE6832783.1"/>
    </source>
</evidence>
<feature type="domain" description="N-acetyltransferase" evidence="3">
    <location>
        <begin position="5"/>
        <end position="171"/>
    </location>
</feature>
<evidence type="ECO:0000259" key="3">
    <source>
        <dbReference type="PROSITE" id="PS51186"/>
    </source>
</evidence>
<dbReference type="Pfam" id="PF00583">
    <property type="entry name" value="Acetyltransf_1"/>
    <property type="match status" value="1"/>
</dbReference>
<dbReference type="AlphaFoldDB" id="A0A928Q2C4"/>
<evidence type="ECO:0000256" key="1">
    <source>
        <dbReference type="ARBA" id="ARBA00022679"/>
    </source>
</evidence>
<comment type="caution">
    <text evidence="4">The sequence shown here is derived from an EMBL/GenBank/DDBJ whole genome shotgun (WGS) entry which is preliminary data.</text>
</comment>
<dbReference type="InterPro" id="IPR050680">
    <property type="entry name" value="YpeA/RimI_acetyltransf"/>
</dbReference>
<evidence type="ECO:0000256" key="2">
    <source>
        <dbReference type="ARBA" id="ARBA00023315"/>
    </source>
</evidence>
<name>A0A928Q2C4_9FIRM</name>
<reference evidence="4" key="1">
    <citation type="submission" date="2019-04" db="EMBL/GenBank/DDBJ databases">
        <title>Evolution of Biomass-Degrading Anaerobic Consortia Revealed by Metagenomics.</title>
        <authorList>
            <person name="Peng X."/>
        </authorList>
    </citation>
    <scope>NUCLEOTIDE SEQUENCE</scope>
    <source>
        <strain evidence="4">SIG551</strain>
    </source>
</reference>
<gene>
    <name evidence="4" type="ORF">E7512_04255</name>
</gene>
<accession>A0A928Q2C4</accession>
<keyword evidence="1" id="KW-0808">Transferase</keyword>
<protein>
    <submittedName>
        <fullName evidence="4">GNAT family N-acetyltransferase</fullName>
    </submittedName>
</protein>
<keyword evidence="2" id="KW-0012">Acyltransferase</keyword>
<organism evidence="4 5">
    <name type="scientific">Faecalispora sporosphaeroides</name>
    <dbReference type="NCBI Taxonomy" id="1549"/>
    <lineage>
        <taxon>Bacteria</taxon>
        <taxon>Bacillati</taxon>
        <taxon>Bacillota</taxon>
        <taxon>Clostridia</taxon>
        <taxon>Eubacteriales</taxon>
        <taxon>Oscillospiraceae</taxon>
        <taxon>Faecalispora</taxon>
    </lineage>
</organism>
<sequence length="178" mass="20627">MDQKLIFRRAEPEDLPRLLDLYLGSIALMRLQGIDQWDDVYPSEDVLAQDIANRDLYVLEDDDGLAASVVLNEEQEPQYRYVDWRYHTGNIGTIHRLCVDAGHRGKGCGKKIARMAEAYFRERGYSAIRLDAFPKNEPAIRLYRSLGYEFCGRILLRKGVFHCFEKSLAVELQEEQLL</sequence>
<dbReference type="PROSITE" id="PS51186">
    <property type="entry name" value="GNAT"/>
    <property type="match status" value="1"/>
</dbReference>
<dbReference type="InterPro" id="IPR000182">
    <property type="entry name" value="GNAT_dom"/>
</dbReference>
<dbReference type="PANTHER" id="PTHR43420:SF47">
    <property type="entry name" value="N-ACETYLTRANSFERASE DOMAIN-CONTAINING PROTEIN"/>
    <property type="match status" value="1"/>
</dbReference>
<dbReference type="Gene3D" id="3.40.630.30">
    <property type="match status" value="1"/>
</dbReference>
<dbReference type="Proteomes" id="UP000754750">
    <property type="component" value="Unassembled WGS sequence"/>
</dbReference>
<proteinExistence type="predicted"/>
<dbReference type="EMBL" id="SVNY01000002">
    <property type="protein sequence ID" value="MBE6832783.1"/>
    <property type="molecule type" value="Genomic_DNA"/>
</dbReference>
<dbReference type="GO" id="GO:0016747">
    <property type="term" value="F:acyltransferase activity, transferring groups other than amino-acyl groups"/>
    <property type="evidence" value="ECO:0007669"/>
    <property type="project" value="InterPro"/>
</dbReference>